<feature type="region of interest" description="Disordered" evidence="2">
    <location>
        <begin position="46"/>
        <end position="66"/>
    </location>
</feature>
<dbReference type="PANTHER" id="PTHR11215:SF1">
    <property type="entry name" value="MYG1 EXONUCLEASE"/>
    <property type="match status" value="1"/>
</dbReference>
<organism evidence="3">
    <name type="scientific">Anopheles funestus</name>
    <name type="common">African malaria mosquito</name>
    <dbReference type="NCBI Taxonomy" id="62324"/>
    <lineage>
        <taxon>Eukaryota</taxon>
        <taxon>Metazoa</taxon>
        <taxon>Ecdysozoa</taxon>
        <taxon>Arthropoda</taxon>
        <taxon>Hexapoda</taxon>
        <taxon>Insecta</taxon>
        <taxon>Pterygota</taxon>
        <taxon>Neoptera</taxon>
        <taxon>Endopterygota</taxon>
        <taxon>Diptera</taxon>
        <taxon>Nematocera</taxon>
        <taxon>Culicoidea</taxon>
        <taxon>Culicidae</taxon>
        <taxon>Anophelinae</taxon>
        <taxon>Anopheles</taxon>
    </lineage>
</organism>
<feature type="compositionally biased region" description="Basic and acidic residues" evidence="2">
    <location>
        <begin position="54"/>
        <end position="66"/>
    </location>
</feature>
<evidence type="ECO:0000256" key="1">
    <source>
        <dbReference type="ARBA" id="ARBA00010105"/>
    </source>
</evidence>
<dbReference type="GO" id="GO:0005737">
    <property type="term" value="C:cytoplasm"/>
    <property type="evidence" value="ECO:0007669"/>
    <property type="project" value="TreeGrafter"/>
</dbReference>
<dbReference type="EnsemblMetazoa" id="AFUN021005-RA">
    <property type="protein sequence ID" value="AFUN021005-PA"/>
    <property type="gene ID" value="AFUN021005"/>
</dbReference>
<reference evidence="3" key="1">
    <citation type="submission" date="2020-05" db="UniProtKB">
        <authorList>
            <consortium name="EnsemblMetazoa"/>
        </authorList>
    </citation>
    <scope>IDENTIFICATION</scope>
    <source>
        <strain evidence="3">FUMOZ</strain>
    </source>
</reference>
<evidence type="ECO:0000256" key="2">
    <source>
        <dbReference type="SAM" id="MobiDB-lite"/>
    </source>
</evidence>
<comment type="similarity">
    <text evidence="1">Belongs to the MYG1 family.</text>
</comment>
<dbReference type="GO" id="GO:0005634">
    <property type="term" value="C:nucleus"/>
    <property type="evidence" value="ECO:0007669"/>
    <property type="project" value="TreeGrafter"/>
</dbReference>
<sequence>MLTVLGRFSARTISSVANISFSRSSRTINRAGTSHIKRATVNPFKTMTTNVPEPAKRFKDDHPSATSDRVKIGTHDGIFHCDEVLACFMLQQLPRYASAEIIRTRDTSKLDECDIVVDVGATFDRDRHRYDHHQGTFNETLRTLRPDLDVKWDVRLSSAGLIFTYFGEEVIKQILKDKLGLERLSAECLRSVYKKVYEGFISEIDAIDNGVPMFEGGEPRYNISTHLSARVASFNSRWDEPTPESGSLERFEKAKAYVGQEFVEKVTYYASSWWPARDIVSKALANRVALHESGEILELEKPCPWKEHLYQLEQEQNIVGTPKYVIYSNKENDWRVICVPVQPSSFVCRKFLAKPWRGFRDSELEQISGIAGINFCHQNGFIGGSKTREGALKMAITSLAATEEA</sequence>
<evidence type="ECO:0000313" key="3">
    <source>
        <dbReference type="EnsemblMetazoa" id="AFUN021005-PA"/>
    </source>
</evidence>
<dbReference type="InterPro" id="IPR003226">
    <property type="entry name" value="MYG1_exonuclease"/>
</dbReference>
<name>A0A4Y0BSU2_ANOFN</name>
<dbReference type="PANTHER" id="PTHR11215">
    <property type="entry name" value="METAL DEPENDENT HYDROLASE - RELATED"/>
    <property type="match status" value="1"/>
</dbReference>
<protein>
    <submittedName>
        <fullName evidence="3">Uncharacterized protein</fullName>
    </submittedName>
</protein>
<dbReference type="Pfam" id="PF03690">
    <property type="entry name" value="MYG1_exonuc"/>
    <property type="match status" value="1"/>
</dbReference>
<dbReference type="AlphaFoldDB" id="A0A4Y0BSU2"/>
<dbReference type="VEuPathDB" id="VectorBase:AFUN021005"/>
<dbReference type="STRING" id="62324.A0A4Y0BSU2"/>
<proteinExistence type="inferred from homology"/>
<accession>A0A4Y0BSU2</accession>
<dbReference type="VEuPathDB" id="VectorBase:AFUN2_000333"/>